<dbReference type="Proteomes" id="UP000184038">
    <property type="component" value="Unassembled WGS sequence"/>
</dbReference>
<evidence type="ECO:0000313" key="3">
    <source>
        <dbReference type="Proteomes" id="UP000184038"/>
    </source>
</evidence>
<organism evidence="2 3">
    <name type="scientific">Anaerosporobacter mobilis DSM 15930</name>
    <dbReference type="NCBI Taxonomy" id="1120996"/>
    <lineage>
        <taxon>Bacteria</taxon>
        <taxon>Bacillati</taxon>
        <taxon>Bacillota</taxon>
        <taxon>Clostridia</taxon>
        <taxon>Lachnospirales</taxon>
        <taxon>Lachnospiraceae</taxon>
        <taxon>Anaerosporobacter</taxon>
    </lineage>
</organism>
<dbReference type="AlphaFoldDB" id="A0A1M7HSA0"/>
<dbReference type="STRING" id="1120996.SAMN02746066_01533"/>
<dbReference type="RefSeq" id="WP_073285515.1">
    <property type="nucleotide sequence ID" value="NZ_FRCP01000008.1"/>
</dbReference>
<accession>A0A1M7HSA0</accession>
<evidence type="ECO:0000256" key="1">
    <source>
        <dbReference type="SAM" id="MobiDB-lite"/>
    </source>
</evidence>
<protein>
    <submittedName>
        <fullName evidence="2">Uncharacterized protein</fullName>
    </submittedName>
</protein>
<sequence>MKKIIPVMVLIMLLCVACKRDNRLVNDSDNKGEQTLSEAENPDKLQEADKEVHLELEPDEWYYVGEGDLDYGYGKVVFFDSSMKVMKYFDNAVLPNNGMGVIDITKPVVLGQLDEEKRNGTTIIEPNQYTYGVYDLKNDTWIIPMDYNSLVKYTNGCYGAVLVDTEFNTSSMTIYSEQGNVLAEGIDVTNSYVSSVGENLWNVSYDGTQPIEIYDGNGKRINTISNSYGMIHGAYFVASNTEEGDIIYNEDGEPAITKEIVVANGKLKDVDDQHFFVVNYNDYSQMIEAQIGKYQLILNKDGKIISQINQEEFPDKLVSVVYWLYCVTENTVIDEPNNNDTGTQSPIGDEDREEEAGDDDTVNGDYGIVTDKEDTIYNVTRKNNVASYYDEEGNHLVTSKGEEFQGHLQPYGVDFTPHDLFYQKSNGFEVFDYEGKETYQFSIGEFGIVELQSPLRNFYLITNELDEGTVIYVYYKNTLLAEGSNLVVQVLDGNLVITDYSEDYALDEISHIYNANGVKVYDSPCYEMIEQIGSKYILTQREGVRTIVDYTGNVVYAFDQKIQVEEVE</sequence>
<evidence type="ECO:0000313" key="2">
    <source>
        <dbReference type="EMBL" id="SHM31213.1"/>
    </source>
</evidence>
<gene>
    <name evidence="2" type="ORF">SAMN02746066_01533</name>
</gene>
<feature type="compositionally biased region" description="Polar residues" evidence="1">
    <location>
        <begin position="334"/>
        <end position="346"/>
    </location>
</feature>
<keyword evidence="3" id="KW-1185">Reference proteome</keyword>
<name>A0A1M7HSA0_9FIRM</name>
<proteinExistence type="predicted"/>
<feature type="compositionally biased region" description="Acidic residues" evidence="1">
    <location>
        <begin position="348"/>
        <end position="362"/>
    </location>
</feature>
<dbReference type="EMBL" id="FRCP01000008">
    <property type="protein sequence ID" value="SHM31213.1"/>
    <property type="molecule type" value="Genomic_DNA"/>
</dbReference>
<feature type="region of interest" description="Disordered" evidence="1">
    <location>
        <begin position="334"/>
        <end position="365"/>
    </location>
</feature>
<reference evidence="2 3" key="1">
    <citation type="submission" date="2016-11" db="EMBL/GenBank/DDBJ databases">
        <authorList>
            <person name="Jaros S."/>
            <person name="Januszkiewicz K."/>
            <person name="Wedrychowicz H."/>
        </authorList>
    </citation>
    <scope>NUCLEOTIDE SEQUENCE [LARGE SCALE GENOMIC DNA]</scope>
    <source>
        <strain evidence="2 3">DSM 15930</strain>
    </source>
</reference>